<evidence type="ECO:0000313" key="1">
    <source>
        <dbReference type="EMBL" id="CEK10744.1"/>
    </source>
</evidence>
<name>A0A0A8UVF4_LEGHA</name>
<keyword evidence="2" id="KW-1185">Reference proteome</keyword>
<dbReference type="AlphaFoldDB" id="A0A0A8UVF4"/>
<dbReference type="HOGENOM" id="CLU_2601683_0_0_6"/>
<protein>
    <submittedName>
        <fullName evidence="1">Uncharacterized protein</fullName>
    </submittedName>
</protein>
<dbReference type="Proteomes" id="UP000032803">
    <property type="component" value="Chromosome I"/>
</dbReference>
<dbReference type="EMBL" id="LN681225">
    <property type="protein sequence ID" value="CEK10744.1"/>
    <property type="molecule type" value="Genomic_DNA"/>
</dbReference>
<accession>A0A0A8UVF4</accession>
<organism evidence="1 2">
    <name type="scientific">Legionella hackeliae</name>
    <dbReference type="NCBI Taxonomy" id="449"/>
    <lineage>
        <taxon>Bacteria</taxon>
        <taxon>Pseudomonadati</taxon>
        <taxon>Pseudomonadota</taxon>
        <taxon>Gammaproteobacteria</taxon>
        <taxon>Legionellales</taxon>
        <taxon>Legionellaceae</taxon>
        <taxon>Legionella</taxon>
    </lineage>
</organism>
<dbReference type="KEGG" id="lha:LHA_1705"/>
<sequence>MNLKIDYTLDFWRSILLNYQLLKIDLYNERLQLASVTEARRFELLSRGDPEKQLPYHDFIFNFYLFSPGRFFILVQRDN</sequence>
<gene>
    <name evidence="1" type="ORF">LHA_1705</name>
</gene>
<dbReference type="STRING" id="449.LHA_1705"/>
<reference evidence="2" key="1">
    <citation type="submission" date="2014-09" db="EMBL/GenBank/DDBJ databases">
        <authorList>
            <person name="Gomez-Valero L."/>
        </authorList>
    </citation>
    <scope>NUCLEOTIDE SEQUENCE [LARGE SCALE GENOMIC DNA]</scope>
    <source>
        <strain evidence="2">ATCC35250</strain>
    </source>
</reference>
<proteinExistence type="predicted"/>
<evidence type="ECO:0000313" key="2">
    <source>
        <dbReference type="Proteomes" id="UP000032803"/>
    </source>
</evidence>